<keyword evidence="1" id="KW-0472">Membrane</keyword>
<dbReference type="AlphaFoldDB" id="A0A3B0TCB6"/>
<name>A0A3B0TCB6_9ZZZZ</name>
<feature type="transmembrane region" description="Helical" evidence="1">
    <location>
        <begin position="462"/>
        <end position="489"/>
    </location>
</feature>
<feature type="transmembrane region" description="Helical" evidence="1">
    <location>
        <begin position="910"/>
        <end position="931"/>
    </location>
</feature>
<feature type="transmembrane region" description="Helical" evidence="1">
    <location>
        <begin position="853"/>
        <end position="873"/>
    </location>
</feature>
<feature type="transmembrane region" description="Helical" evidence="1">
    <location>
        <begin position="952"/>
        <end position="976"/>
    </location>
</feature>
<dbReference type="GO" id="GO:0005886">
    <property type="term" value="C:plasma membrane"/>
    <property type="evidence" value="ECO:0007669"/>
    <property type="project" value="TreeGrafter"/>
</dbReference>
<dbReference type="Pfam" id="PF00873">
    <property type="entry name" value="ACR_tran"/>
    <property type="match status" value="1"/>
</dbReference>
<dbReference type="PRINTS" id="PR00702">
    <property type="entry name" value="ACRIFLAVINRP"/>
</dbReference>
<keyword evidence="1" id="KW-0812">Transmembrane</keyword>
<feature type="transmembrane region" description="Helical" evidence="1">
    <location>
        <begin position="359"/>
        <end position="379"/>
    </location>
</feature>
<feature type="transmembrane region" description="Helical" evidence="1">
    <location>
        <begin position="12"/>
        <end position="32"/>
    </location>
</feature>
<dbReference type="EMBL" id="UOEM01000038">
    <property type="protein sequence ID" value="VAW12172.1"/>
    <property type="molecule type" value="Genomic_DNA"/>
</dbReference>
<feature type="transmembrane region" description="Helical" evidence="1">
    <location>
        <begin position="430"/>
        <end position="450"/>
    </location>
</feature>
<feature type="transmembrane region" description="Helical" evidence="1">
    <location>
        <begin position="333"/>
        <end position="352"/>
    </location>
</feature>
<feature type="transmembrane region" description="Helical" evidence="1">
    <location>
        <begin position="982"/>
        <end position="1006"/>
    </location>
</feature>
<keyword evidence="1" id="KW-1133">Transmembrane helix</keyword>
<dbReference type="SUPFAM" id="SSF82693">
    <property type="entry name" value="Multidrug efflux transporter AcrB pore domain, PN1, PN2, PC1 and PC2 subdomains"/>
    <property type="match status" value="4"/>
</dbReference>
<protein>
    <submittedName>
        <fullName evidence="2">RND efflux system, inner membrane transporter</fullName>
    </submittedName>
</protein>
<evidence type="ECO:0000256" key="1">
    <source>
        <dbReference type="SAM" id="Phobius"/>
    </source>
</evidence>
<dbReference type="Gene3D" id="3.30.70.1430">
    <property type="entry name" value="Multidrug efflux transporter AcrB pore domain"/>
    <property type="match status" value="2"/>
</dbReference>
<accession>A0A3B0TCB6</accession>
<feature type="transmembrane region" description="Helical" evidence="1">
    <location>
        <begin position="880"/>
        <end position="898"/>
    </location>
</feature>
<dbReference type="Gene3D" id="3.30.70.1320">
    <property type="entry name" value="Multidrug efflux transporter AcrB pore domain like"/>
    <property type="match status" value="1"/>
</dbReference>
<dbReference type="InterPro" id="IPR027463">
    <property type="entry name" value="AcrB_DN_DC_subdom"/>
</dbReference>
<proteinExistence type="predicted"/>
<feature type="transmembrane region" description="Helical" evidence="1">
    <location>
        <begin position="385"/>
        <end position="409"/>
    </location>
</feature>
<reference evidence="2" key="1">
    <citation type="submission" date="2018-06" db="EMBL/GenBank/DDBJ databases">
        <authorList>
            <person name="Zhirakovskaya E."/>
        </authorList>
    </citation>
    <scope>NUCLEOTIDE SEQUENCE</scope>
</reference>
<dbReference type="SUPFAM" id="SSF82866">
    <property type="entry name" value="Multidrug efflux transporter AcrB transmembrane domain"/>
    <property type="match status" value="2"/>
</dbReference>
<dbReference type="Gene3D" id="1.20.1640.10">
    <property type="entry name" value="Multidrug efflux transporter AcrB transmembrane domain"/>
    <property type="match status" value="2"/>
</dbReference>
<dbReference type="Gene3D" id="3.30.2090.10">
    <property type="entry name" value="Multidrug efflux transporter AcrB TolC docking domain, DN and DC subdomains"/>
    <property type="match status" value="2"/>
</dbReference>
<sequence>MNLSDLSIRRPVLAAVMSLLIVVLGIAALMQLPVRELPDIDSAIVTVSTGYTGAAPSIVDTDITELIESAVAGVSGIKSISSSSRRGRSRTVIEFEIGRNIDEAANDIRDAVGRVRSRLPDEADEPRVIKNDSDAAPVMRLAVSSPAMSAAEITDYVERFIVDRFATLEGVASVDIYGRRGLAVRIWLDRRALAARNLTVADIEAALRRNNIELPAGEIQSRSRRMTVRLDSRISTVAQFRQIVVDRIAGYPVRLADVADVERDVENRDVSVRANGIEAVGLGVVRQSQANTIVISNAVRAEIAALNPLLPQGMTISVGSDDAIFIGASIRQVLIALGLSLALVVLVILVFLMSARATLVPAVTIPVALIGSFIFIGLMGFSINILTLLALLLAIGLVVDDAIVVLENIQRRIDGGESPMVASVLGTRQVTFAVLATSVTLVAVFVPISYLEGQAGRLFAEFGFVLAGAVVISTFVALSLCPVLASLLLKPRDSGDGGKPVRPKLFDRIAVGYGRMLRASFHAPLIVIAVAIAFAGGGYKVYQSLPRELAPKEDRGFIFIPLSTPQGSTSSFTDAQARKLETSLEPLRGADGVDTVFAIVGIWGGPNRAFVGLRLKPWGERGPGQDQNSIVRKLMPKVGALTGARGFPIVPTGLGLHGGRTPVRVVIGGPDFESVKKWAGEMLTRARANPGLRNAEIDFEENQPQLNLAVDRARADDLDISVQTIAATLQTMLASRQVTDFIERGRSYPVLLQARAEDRRTPGDISNIFVRSGDGRTLVPLNALVTATEAAAASTLRRYDRLPSIVLTASLAQGYDLGTALDDMEALAAEILPPQAKINFAGQSQQFRETSSGVAVTFALAVLIVFLVLAAQFESFLHPVIIMLSVPLAVAGAIYSLAAGGLSLNIYSQIGIILLIGLMAKNGILIVEFANQLRDQGRSVREAVIEASVIRFRPIVMTIISTILGAVPLVIATGAGAEARNAIGTVVIGGLGLAALMTLFLTPVLYDLLARFTRPRGAIEAALEVELGEAGKGAKEIM</sequence>
<gene>
    <name evidence="2" type="ORF">MNBD_ALPHA09-176</name>
</gene>
<organism evidence="2">
    <name type="scientific">hydrothermal vent metagenome</name>
    <dbReference type="NCBI Taxonomy" id="652676"/>
    <lineage>
        <taxon>unclassified sequences</taxon>
        <taxon>metagenomes</taxon>
        <taxon>ecological metagenomes</taxon>
    </lineage>
</organism>
<feature type="transmembrane region" description="Helical" evidence="1">
    <location>
        <begin position="523"/>
        <end position="542"/>
    </location>
</feature>
<dbReference type="SUPFAM" id="SSF82714">
    <property type="entry name" value="Multidrug efflux transporter AcrB TolC docking domain, DN and DC subdomains"/>
    <property type="match status" value="2"/>
</dbReference>
<dbReference type="GO" id="GO:0042910">
    <property type="term" value="F:xenobiotic transmembrane transporter activity"/>
    <property type="evidence" value="ECO:0007669"/>
    <property type="project" value="TreeGrafter"/>
</dbReference>
<dbReference type="PANTHER" id="PTHR32063">
    <property type="match status" value="1"/>
</dbReference>
<dbReference type="PANTHER" id="PTHR32063:SF14">
    <property type="entry name" value="BLL4319 PROTEIN"/>
    <property type="match status" value="1"/>
</dbReference>
<dbReference type="InterPro" id="IPR001036">
    <property type="entry name" value="Acrflvin-R"/>
</dbReference>
<evidence type="ECO:0000313" key="2">
    <source>
        <dbReference type="EMBL" id="VAW12172.1"/>
    </source>
</evidence>
<dbReference type="Gene3D" id="3.30.70.1440">
    <property type="entry name" value="Multidrug efflux transporter AcrB pore domain"/>
    <property type="match status" value="1"/>
</dbReference>